<keyword evidence="3" id="KW-1185">Reference proteome</keyword>
<evidence type="ECO:0000313" key="3">
    <source>
        <dbReference type="Proteomes" id="UP001221898"/>
    </source>
</evidence>
<evidence type="ECO:0000313" key="2">
    <source>
        <dbReference type="EMBL" id="KAJ8418470.1"/>
    </source>
</evidence>
<feature type="region of interest" description="Disordered" evidence="1">
    <location>
        <begin position="23"/>
        <end position="53"/>
    </location>
</feature>
<organism evidence="2 3">
    <name type="scientific">Aldrovandia affinis</name>
    <dbReference type="NCBI Taxonomy" id="143900"/>
    <lineage>
        <taxon>Eukaryota</taxon>
        <taxon>Metazoa</taxon>
        <taxon>Chordata</taxon>
        <taxon>Craniata</taxon>
        <taxon>Vertebrata</taxon>
        <taxon>Euteleostomi</taxon>
        <taxon>Actinopterygii</taxon>
        <taxon>Neopterygii</taxon>
        <taxon>Teleostei</taxon>
        <taxon>Notacanthiformes</taxon>
        <taxon>Halosauridae</taxon>
        <taxon>Aldrovandia</taxon>
    </lineage>
</organism>
<sequence>MMTLSHDAILFYFMSIRQSFESSQRAPVPSDLDSARAAANQHSHRSRSRQDGGPFRLALGFIHITATHKKGPAGLLSELPASMGPCCPQQNQATANHSKHRVTGAMAEPISGYPVSF</sequence>
<dbReference type="Proteomes" id="UP001221898">
    <property type="component" value="Unassembled WGS sequence"/>
</dbReference>
<protein>
    <submittedName>
        <fullName evidence="2">Uncharacterized protein</fullName>
    </submittedName>
</protein>
<comment type="caution">
    <text evidence="2">The sequence shown here is derived from an EMBL/GenBank/DDBJ whole genome shotgun (WGS) entry which is preliminary data.</text>
</comment>
<reference evidence="2" key="1">
    <citation type="journal article" date="2023" name="Science">
        <title>Genome structures resolve the early diversification of teleost fishes.</title>
        <authorList>
            <person name="Parey E."/>
            <person name="Louis A."/>
            <person name="Montfort J."/>
            <person name="Bouchez O."/>
            <person name="Roques C."/>
            <person name="Iampietro C."/>
            <person name="Lluch J."/>
            <person name="Castinel A."/>
            <person name="Donnadieu C."/>
            <person name="Desvignes T."/>
            <person name="Floi Bucao C."/>
            <person name="Jouanno E."/>
            <person name="Wen M."/>
            <person name="Mejri S."/>
            <person name="Dirks R."/>
            <person name="Jansen H."/>
            <person name="Henkel C."/>
            <person name="Chen W.J."/>
            <person name="Zahm M."/>
            <person name="Cabau C."/>
            <person name="Klopp C."/>
            <person name="Thompson A.W."/>
            <person name="Robinson-Rechavi M."/>
            <person name="Braasch I."/>
            <person name="Lecointre G."/>
            <person name="Bobe J."/>
            <person name="Postlethwait J.H."/>
            <person name="Berthelot C."/>
            <person name="Roest Crollius H."/>
            <person name="Guiguen Y."/>
        </authorList>
    </citation>
    <scope>NUCLEOTIDE SEQUENCE</scope>
    <source>
        <strain evidence="2">NC1722</strain>
    </source>
</reference>
<name>A0AAD7X314_9TELE</name>
<accession>A0AAD7X314</accession>
<proteinExistence type="predicted"/>
<dbReference type="EMBL" id="JAINUG010000002">
    <property type="protein sequence ID" value="KAJ8418470.1"/>
    <property type="molecule type" value="Genomic_DNA"/>
</dbReference>
<gene>
    <name evidence="2" type="ORF">AAFF_G00141790</name>
</gene>
<dbReference type="AlphaFoldDB" id="A0AAD7X314"/>
<evidence type="ECO:0000256" key="1">
    <source>
        <dbReference type="SAM" id="MobiDB-lite"/>
    </source>
</evidence>